<evidence type="ECO:0000313" key="1">
    <source>
        <dbReference type="EMBL" id="CAI4007935.1"/>
    </source>
</evidence>
<evidence type="ECO:0000313" key="2">
    <source>
        <dbReference type="EMBL" id="CAL4795247.1"/>
    </source>
</evidence>
<name>A0A9P1DE54_9DINO</name>
<sequence length="118" mass="13123">MLQAGSSCCLRNRNEATCSANKRKMNEEMVLVTAGNFAAALVIRANHRTVRRPCPILPALASAALHAAARRCSRRVHISRFISHHKPKVPQQGPCYTGAPQESLDDYRFQDVDFDAFD</sequence>
<keyword evidence="3" id="KW-1185">Reference proteome</keyword>
<dbReference type="EMBL" id="CAMXCT020004157">
    <property type="protein sequence ID" value="CAL1161310.1"/>
    <property type="molecule type" value="Genomic_DNA"/>
</dbReference>
<dbReference type="AlphaFoldDB" id="A0A9P1DE54"/>
<gene>
    <name evidence="1" type="ORF">C1SCF055_LOCUS33431</name>
</gene>
<comment type="caution">
    <text evidence="1">The sequence shown here is derived from an EMBL/GenBank/DDBJ whole genome shotgun (WGS) entry which is preliminary data.</text>
</comment>
<evidence type="ECO:0000313" key="3">
    <source>
        <dbReference type="Proteomes" id="UP001152797"/>
    </source>
</evidence>
<reference evidence="1" key="1">
    <citation type="submission" date="2022-10" db="EMBL/GenBank/DDBJ databases">
        <authorList>
            <person name="Chen Y."/>
            <person name="Dougan E. K."/>
            <person name="Chan C."/>
            <person name="Rhodes N."/>
            <person name="Thang M."/>
        </authorList>
    </citation>
    <scope>NUCLEOTIDE SEQUENCE</scope>
</reference>
<dbReference type="EMBL" id="CAMXCT010004157">
    <property type="protein sequence ID" value="CAI4007935.1"/>
    <property type="molecule type" value="Genomic_DNA"/>
</dbReference>
<organism evidence="1">
    <name type="scientific">Cladocopium goreaui</name>
    <dbReference type="NCBI Taxonomy" id="2562237"/>
    <lineage>
        <taxon>Eukaryota</taxon>
        <taxon>Sar</taxon>
        <taxon>Alveolata</taxon>
        <taxon>Dinophyceae</taxon>
        <taxon>Suessiales</taxon>
        <taxon>Symbiodiniaceae</taxon>
        <taxon>Cladocopium</taxon>
    </lineage>
</organism>
<accession>A0A9P1DE54</accession>
<proteinExistence type="predicted"/>
<protein>
    <submittedName>
        <fullName evidence="1">Uncharacterized protein</fullName>
    </submittedName>
</protein>
<dbReference type="EMBL" id="CAMXCT030004157">
    <property type="protein sequence ID" value="CAL4795247.1"/>
    <property type="molecule type" value="Genomic_DNA"/>
</dbReference>
<reference evidence="2 3" key="2">
    <citation type="submission" date="2024-05" db="EMBL/GenBank/DDBJ databases">
        <authorList>
            <person name="Chen Y."/>
            <person name="Shah S."/>
            <person name="Dougan E. K."/>
            <person name="Thang M."/>
            <person name="Chan C."/>
        </authorList>
    </citation>
    <scope>NUCLEOTIDE SEQUENCE [LARGE SCALE GENOMIC DNA]</scope>
</reference>
<dbReference type="Proteomes" id="UP001152797">
    <property type="component" value="Unassembled WGS sequence"/>
</dbReference>